<evidence type="ECO:0000259" key="1">
    <source>
        <dbReference type="Pfam" id="PF06527"/>
    </source>
</evidence>
<organism evidence="2 3">
    <name type="scientific">Acinetobacter tandoii DSM 14970 = CIP 107469</name>
    <dbReference type="NCBI Taxonomy" id="1120927"/>
    <lineage>
        <taxon>Bacteria</taxon>
        <taxon>Pseudomonadati</taxon>
        <taxon>Pseudomonadota</taxon>
        <taxon>Gammaproteobacteria</taxon>
        <taxon>Moraxellales</taxon>
        <taxon>Moraxellaceae</taxon>
        <taxon>Acinetobacter</taxon>
    </lineage>
</organism>
<sequence>MQNPLLIQAIPHEDESPMSFLLRTAELNAHSSIFNLIGKEKYKSIIRQSLNYHISDMKRFTQVLEVLNLDSSYKFLAFERSRPTNRSPIMIGTIEVPHELLELEGLRYCPTCLSEKAYLRKIWTLKPIHACPIHYCLLIDSCPECKNFLLPKTGVLNCSRCGFKLDKGPVQKVKSMESIYWFLDILTHSSNEVFSDFASCWKAFNSFLKDDNSNTNENIFFKVYEYFSDPETSAIKLSENINSRSENSHPRILLLPFLKHKKLFNKHIKITEKNSSEYRISENSISKNLRNYEIQLILNISRFELEKLIENDFLKLGQKELYKGDIASRDIEHFLIDTYSQPKSTLLTSIEAPADNDSMQLKDVAKLLDINYDLARKLAKSGWFKLENTNEIPQTFKKYSKEKVNEFKENYILVSPLATQLKASPTNLVEKLRALGITPTNGPHIDSTAINIFLKTDVQDIKPDDLSMIKSYPTRSGRQKNALKNVPQSTEYYSLKDAASTLKISSNKVAVLVHRGILVKDENNPLSIQIQENSLLNLKNKLNSENYISYVDAAKQLNCPINWIKKYWCDTGFLSIEDLVYWKLIPREELSEVLKLKEVYMTGTEASKLLGMRHSHITNLHKQGLIRPYYLGKTETKIRLFKRDDVICIKNESS</sequence>
<protein>
    <recommendedName>
        <fullName evidence="1">TniQ domain-containing protein</fullName>
    </recommendedName>
</protein>
<comment type="caution">
    <text evidence="2">The sequence shown here is derived from an EMBL/GenBank/DDBJ whole genome shotgun (WGS) entry which is preliminary data.</text>
</comment>
<reference evidence="2 3" key="1">
    <citation type="submission" date="2013-03" db="EMBL/GenBank/DDBJ databases">
        <title>The Genome Sequence of Acinetobacter tandoii CIP 107469.</title>
        <authorList>
            <consortium name="The Broad Institute Genome Sequencing Platform"/>
            <consortium name="The Broad Institute Genome Sequencing Center for Infectious Disease"/>
            <person name="Cerqueira G."/>
            <person name="Feldgarden M."/>
            <person name="Courvalin P."/>
            <person name="Perichon B."/>
            <person name="Grillot-Courvalin C."/>
            <person name="Clermont D."/>
            <person name="Rocha E."/>
            <person name="Yoon E.-J."/>
            <person name="Nemec A."/>
            <person name="Walker B."/>
            <person name="Young S.K."/>
            <person name="Zeng Q."/>
            <person name="Gargeya S."/>
            <person name="Fitzgerald M."/>
            <person name="Haas B."/>
            <person name="Abouelleil A."/>
            <person name="Alvarado L."/>
            <person name="Arachchi H.M."/>
            <person name="Berlin A.M."/>
            <person name="Chapman S.B."/>
            <person name="Dewar J."/>
            <person name="Goldberg J."/>
            <person name="Griggs A."/>
            <person name="Gujja S."/>
            <person name="Hansen M."/>
            <person name="Howarth C."/>
            <person name="Imamovic A."/>
            <person name="Larimer J."/>
            <person name="McCowan C."/>
            <person name="Murphy C."/>
            <person name="Neiman D."/>
            <person name="Pearson M."/>
            <person name="Priest M."/>
            <person name="Roberts A."/>
            <person name="Saif S."/>
            <person name="Shea T."/>
            <person name="Sisk P."/>
            <person name="Sykes S."/>
            <person name="Wortman J."/>
            <person name="Nusbaum C."/>
            <person name="Birren B."/>
        </authorList>
    </citation>
    <scope>NUCLEOTIDE SEQUENCE [LARGE SCALE GENOMIC DNA]</scope>
    <source>
        <strain evidence="2 3">CIP 107469</strain>
    </source>
</reference>
<name>R9B6B5_9GAMM</name>
<gene>
    <name evidence="2" type="ORF">I593_00925</name>
</gene>
<dbReference type="Pfam" id="PF06527">
    <property type="entry name" value="TniQ"/>
    <property type="match status" value="1"/>
</dbReference>
<evidence type="ECO:0000313" key="3">
    <source>
        <dbReference type="Proteomes" id="UP000016201"/>
    </source>
</evidence>
<dbReference type="eggNOG" id="ENOG5030ID0">
    <property type="taxonomic scope" value="Bacteria"/>
</dbReference>
<accession>R9B6B5</accession>
<dbReference type="OrthoDB" id="6296434at2"/>
<dbReference type="RefSeq" id="WP_016166042.1">
    <property type="nucleotide sequence ID" value="NZ_JHZG01000014.1"/>
</dbReference>
<dbReference type="AlphaFoldDB" id="R9B6B5"/>
<evidence type="ECO:0000313" key="2">
    <source>
        <dbReference type="EMBL" id="EOR09998.1"/>
    </source>
</evidence>
<dbReference type="PATRIC" id="fig|1120927.3.peg.888"/>
<keyword evidence="3" id="KW-1185">Reference proteome</keyword>
<dbReference type="EMBL" id="AQFM01000027">
    <property type="protein sequence ID" value="EOR09998.1"/>
    <property type="molecule type" value="Genomic_DNA"/>
</dbReference>
<feature type="domain" description="TniQ" evidence="1">
    <location>
        <begin position="9"/>
        <end position="138"/>
    </location>
</feature>
<proteinExistence type="predicted"/>
<dbReference type="Proteomes" id="UP000016201">
    <property type="component" value="Unassembled WGS sequence"/>
</dbReference>
<dbReference type="InterPro" id="IPR009492">
    <property type="entry name" value="TniQ"/>
</dbReference>